<dbReference type="PROSITE" id="PS51318">
    <property type="entry name" value="TAT"/>
    <property type="match status" value="1"/>
</dbReference>
<protein>
    <recommendedName>
        <fullName evidence="1">Gfo/Idh/MocA-like oxidoreductase N-terminal domain-containing protein</fullName>
    </recommendedName>
</protein>
<dbReference type="InterPro" id="IPR000683">
    <property type="entry name" value="Gfo/Idh/MocA-like_OxRdtase_N"/>
</dbReference>
<dbReference type="AlphaFoldDB" id="X0SSF1"/>
<dbReference type="GO" id="GO:0000166">
    <property type="term" value="F:nucleotide binding"/>
    <property type="evidence" value="ECO:0007669"/>
    <property type="project" value="InterPro"/>
</dbReference>
<dbReference type="SUPFAM" id="SSF51735">
    <property type="entry name" value="NAD(P)-binding Rossmann-fold domains"/>
    <property type="match status" value="1"/>
</dbReference>
<dbReference type="Gene3D" id="3.40.50.720">
    <property type="entry name" value="NAD(P)-binding Rossmann-like Domain"/>
    <property type="match status" value="1"/>
</dbReference>
<gene>
    <name evidence="2" type="ORF">S01H1_09483</name>
</gene>
<feature type="non-terminal residue" evidence="2">
    <location>
        <position position="140"/>
    </location>
</feature>
<name>X0SSF1_9ZZZZ</name>
<dbReference type="NCBIfam" id="TIGR01409">
    <property type="entry name" value="TAT_signal_seq"/>
    <property type="match status" value="1"/>
</dbReference>
<dbReference type="InterPro" id="IPR019546">
    <property type="entry name" value="TAT_signal_bac_arc"/>
</dbReference>
<dbReference type="InterPro" id="IPR036291">
    <property type="entry name" value="NAD(P)-bd_dom_sf"/>
</dbReference>
<evidence type="ECO:0000259" key="1">
    <source>
        <dbReference type="Pfam" id="PF01408"/>
    </source>
</evidence>
<accession>X0SSF1</accession>
<dbReference type="PANTHER" id="PTHR43818:SF10">
    <property type="entry name" value="NADH-DEPENDENT DEHYDROGENASE-RELATED"/>
    <property type="match status" value="1"/>
</dbReference>
<dbReference type="PANTHER" id="PTHR43818">
    <property type="entry name" value="BCDNA.GH03377"/>
    <property type="match status" value="1"/>
</dbReference>
<proteinExistence type="predicted"/>
<organism evidence="2">
    <name type="scientific">marine sediment metagenome</name>
    <dbReference type="NCBI Taxonomy" id="412755"/>
    <lineage>
        <taxon>unclassified sequences</taxon>
        <taxon>metagenomes</taxon>
        <taxon>ecological metagenomes</taxon>
    </lineage>
</organism>
<dbReference type="EMBL" id="BARS01004844">
    <property type="protein sequence ID" value="GAF84053.1"/>
    <property type="molecule type" value="Genomic_DNA"/>
</dbReference>
<sequence length="140" mass="15297">MNIQKKKAHSLSRREFLGTTAAAAAAFTIVPRHVLGGTGYTPPSDKLNIAGVGIGGMGKGNVQRCSHENIVALCDVDREYSARVFKAYPKAKVHTDFRKMLDEQKDIDAVIVATPDHTHAVVAMRAMERGKHVYVQKPLT</sequence>
<evidence type="ECO:0000313" key="2">
    <source>
        <dbReference type="EMBL" id="GAF84053.1"/>
    </source>
</evidence>
<comment type="caution">
    <text evidence="2">The sequence shown here is derived from an EMBL/GenBank/DDBJ whole genome shotgun (WGS) entry which is preliminary data.</text>
</comment>
<dbReference type="InterPro" id="IPR006311">
    <property type="entry name" value="TAT_signal"/>
</dbReference>
<reference evidence="2" key="1">
    <citation type="journal article" date="2014" name="Front. Microbiol.">
        <title>High frequency of phylogenetically diverse reductive dehalogenase-homologous genes in deep subseafloor sedimentary metagenomes.</title>
        <authorList>
            <person name="Kawai M."/>
            <person name="Futagami T."/>
            <person name="Toyoda A."/>
            <person name="Takaki Y."/>
            <person name="Nishi S."/>
            <person name="Hori S."/>
            <person name="Arai W."/>
            <person name="Tsubouchi T."/>
            <person name="Morono Y."/>
            <person name="Uchiyama I."/>
            <person name="Ito T."/>
            <person name="Fujiyama A."/>
            <person name="Inagaki F."/>
            <person name="Takami H."/>
        </authorList>
    </citation>
    <scope>NUCLEOTIDE SEQUENCE</scope>
    <source>
        <strain evidence="2">Expedition CK06-06</strain>
    </source>
</reference>
<dbReference type="Pfam" id="PF01408">
    <property type="entry name" value="GFO_IDH_MocA"/>
    <property type="match status" value="1"/>
</dbReference>
<feature type="domain" description="Gfo/Idh/MocA-like oxidoreductase N-terminal" evidence="1">
    <location>
        <begin position="48"/>
        <end position="140"/>
    </location>
</feature>
<dbReference type="InterPro" id="IPR050463">
    <property type="entry name" value="Gfo/Idh/MocA_oxidrdct_glycsds"/>
</dbReference>